<comment type="caution">
    <text evidence="2">The sequence shown here is derived from an EMBL/GenBank/DDBJ whole genome shotgun (WGS) entry which is preliminary data.</text>
</comment>
<keyword evidence="3" id="KW-1185">Reference proteome</keyword>
<evidence type="ECO:0000256" key="1">
    <source>
        <dbReference type="SAM" id="MobiDB-lite"/>
    </source>
</evidence>
<evidence type="ECO:0000313" key="3">
    <source>
        <dbReference type="Proteomes" id="UP000299102"/>
    </source>
</evidence>
<evidence type="ECO:0000313" key="2">
    <source>
        <dbReference type="EMBL" id="GBP49684.1"/>
    </source>
</evidence>
<sequence>MDSFDFGLPGPRVPAAGALNRYHLSNTDPLIHLRSYGSVVRAHSSDEHTVNSHTSPRMRRREASKGLVRRRCRRSSAANNGRQ</sequence>
<gene>
    <name evidence="2" type="ORF">EVAR_33318_1</name>
</gene>
<proteinExistence type="predicted"/>
<dbReference type="AlphaFoldDB" id="A0A4C1WHT9"/>
<dbReference type="Proteomes" id="UP000299102">
    <property type="component" value="Unassembled WGS sequence"/>
</dbReference>
<accession>A0A4C1WHT9</accession>
<organism evidence="2 3">
    <name type="scientific">Eumeta variegata</name>
    <name type="common">Bagworm moth</name>
    <name type="synonym">Eumeta japonica</name>
    <dbReference type="NCBI Taxonomy" id="151549"/>
    <lineage>
        <taxon>Eukaryota</taxon>
        <taxon>Metazoa</taxon>
        <taxon>Ecdysozoa</taxon>
        <taxon>Arthropoda</taxon>
        <taxon>Hexapoda</taxon>
        <taxon>Insecta</taxon>
        <taxon>Pterygota</taxon>
        <taxon>Neoptera</taxon>
        <taxon>Endopterygota</taxon>
        <taxon>Lepidoptera</taxon>
        <taxon>Glossata</taxon>
        <taxon>Ditrysia</taxon>
        <taxon>Tineoidea</taxon>
        <taxon>Psychidae</taxon>
        <taxon>Oiketicinae</taxon>
        <taxon>Eumeta</taxon>
    </lineage>
</organism>
<feature type="compositionally biased region" description="Basic residues" evidence="1">
    <location>
        <begin position="56"/>
        <end position="74"/>
    </location>
</feature>
<name>A0A4C1WHT9_EUMVA</name>
<dbReference type="EMBL" id="BGZK01000550">
    <property type="protein sequence ID" value="GBP49684.1"/>
    <property type="molecule type" value="Genomic_DNA"/>
</dbReference>
<feature type="region of interest" description="Disordered" evidence="1">
    <location>
        <begin position="42"/>
        <end position="83"/>
    </location>
</feature>
<reference evidence="2 3" key="1">
    <citation type="journal article" date="2019" name="Commun. Biol.">
        <title>The bagworm genome reveals a unique fibroin gene that provides high tensile strength.</title>
        <authorList>
            <person name="Kono N."/>
            <person name="Nakamura H."/>
            <person name="Ohtoshi R."/>
            <person name="Tomita M."/>
            <person name="Numata K."/>
            <person name="Arakawa K."/>
        </authorList>
    </citation>
    <scope>NUCLEOTIDE SEQUENCE [LARGE SCALE GENOMIC DNA]</scope>
</reference>
<protein>
    <submittedName>
        <fullName evidence="2">Uncharacterized protein</fullName>
    </submittedName>
</protein>